<dbReference type="Proteomes" id="UP000250235">
    <property type="component" value="Unassembled WGS sequence"/>
</dbReference>
<keyword evidence="2" id="KW-1185">Reference proteome</keyword>
<dbReference type="AlphaFoldDB" id="A0A2Z7A3Q1"/>
<organism evidence="1 2">
    <name type="scientific">Dorcoceras hygrometricum</name>
    <dbReference type="NCBI Taxonomy" id="472368"/>
    <lineage>
        <taxon>Eukaryota</taxon>
        <taxon>Viridiplantae</taxon>
        <taxon>Streptophyta</taxon>
        <taxon>Embryophyta</taxon>
        <taxon>Tracheophyta</taxon>
        <taxon>Spermatophyta</taxon>
        <taxon>Magnoliopsida</taxon>
        <taxon>eudicotyledons</taxon>
        <taxon>Gunneridae</taxon>
        <taxon>Pentapetalae</taxon>
        <taxon>asterids</taxon>
        <taxon>lamiids</taxon>
        <taxon>Lamiales</taxon>
        <taxon>Gesneriaceae</taxon>
        <taxon>Didymocarpoideae</taxon>
        <taxon>Trichosporeae</taxon>
        <taxon>Loxocarpinae</taxon>
        <taxon>Dorcoceras</taxon>
    </lineage>
</organism>
<name>A0A2Z7A3Q1_9LAMI</name>
<gene>
    <name evidence="1" type="ORF">F511_11133</name>
</gene>
<protein>
    <submittedName>
        <fullName evidence="1">Uncharacterized protein</fullName>
    </submittedName>
</protein>
<evidence type="ECO:0000313" key="2">
    <source>
        <dbReference type="Proteomes" id="UP000250235"/>
    </source>
</evidence>
<proteinExistence type="predicted"/>
<evidence type="ECO:0000313" key="1">
    <source>
        <dbReference type="EMBL" id="KZV16228.1"/>
    </source>
</evidence>
<accession>A0A2Z7A3Q1</accession>
<reference evidence="1 2" key="1">
    <citation type="journal article" date="2015" name="Proc. Natl. Acad. Sci. U.S.A.">
        <title>The resurrection genome of Boea hygrometrica: A blueprint for survival of dehydration.</title>
        <authorList>
            <person name="Xiao L."/>
            <person name="Yang G."/>
            <person name="Zhang L."/>
            <person name="Yang X."/>
            <person name="Zhao S."/>
            <person name="Ji Z."/>
            <person name="Zhou Q."/>
            <person name="Hu M."/>
            <person name="Wang Y."/>
            <person name="Chen M."/>
            <person name="Xu Y."/>
            <person name="Jin H."/>
            <person name="Xiao X."/>
            <person name="Hu G."/>
            <person name="Bao F."/>
            <person name="Hu Y."/>
            <person name="Wan P."/>
            <person name="Li L."/>
            <person name="Deng X."/>
            <person name="Kuang T."/>
            <person name="Xiang C."/>
            <person name="Zhu J.K."/>
            <person name="Oliver M.J."/>
            <person name="He Y."/>
        </authorList>
    </citation>
    <scope>NUCLEOTIDE SEQUENCE [LARGE SCALE GENOMIC DNA]</scope>
    <source>
        <strain evidence="2">cv. XS01</strain>
    </source>
</reference>
<dbReference type="EMBL" id="KV019146">
    <property type="protein sequence ID" value="KZV16228.1"/>
    <property type="molecule type" value="Genomic_DNA"/>
</dbReference>
<sequence>MMNSRRICPADGSQYKVSAVGLVFIESAAGLAMETSEVESAVRNQAEAKMNQLEHIAIQEAKKSRKMELEQRRSAGSYCHNQQLRRCARYGISCDDISLDVITISSWLSADEEKRNKMKRRRASVDNVIADIIIFSRWFERAVARYQQIQQMLFALKIKQSQDTSWKHMFNTSWTTRRKQQQHPVVSYNEPAVAIYPVASFSAIAFPVDLLNDKKPAKEKDASTIPCRFFTRHISNGKMLCPTGRNLNRGLYTSRAPLKKQTRRGWCRCEAVAENKLIAQCTSRGKNEKKDEAIDRH</sequence>